<evidence type="ECO:0000256" key="1">
    <source>
        <dbReference type="SAM" id="Coils"/>
    </source>
</evidence>
<evidence type="ECO:0000313" key="3">
    <source>
        <dbReference type="WBParaSite" id="Minc3s02888g31965"/>
    </source>
</evidence>
<evidence type="ECO:0000313" key="2">
    <source>
        <dbReference type="Proteomes" id="UP000887563"/>
    </source>
</evidence>
<keyword evidence="2" id="KW-1185">Reference proteome</keyword>
<sequence>MCSVNNNKTSYLNILTEIESSGTQLQIFVGEDASAFDEWSTRFKDYIEVFGTNWTEVEKLNRLKFYLGKTARNIYENLAPSGKNSLQNALISIRAKLDSPHIRELAYKKLAACYQRKGESVGEFIKRLIPLVNSTSFNATKELKEETLCRCFIEKVRPEYQRSLQLVAPLIGRKCFDKLVTYVQELEINFKVESNEENIQLIESSWIQGTSNASASPPPENTCSHEPLEQGINHSVCNYCHRAGHVQVDCREFYQENQYEIDEYNEDNCIDELQNELEEIKEMVYNLSEQIHALKMNGNY</sequence>
<name>A0A914MVY7_MELIC</name>
<accession>A0A914MVY7</accession>
<reference evidence="3" key="1">
    <citation type="submission" date="2022-11" db="UniProtKB">
        <authorList>
            <consortium name="WormBaseParasite"/>
        </authorList>
    </citation>
    <scope>IDENTIFICATION</scope>
</reference>
<organism evidence="2 3">
    <name type="scientific">Meloidogyne incognita</name>
    <name type="common">Southern root-knot nematode worm</name>
    <name type="synonym">Oxyuris incognita</name>
    <dbReference type="NCBI Taxonomy" id="6306"/>
    <lineage>
        <taxon>Eukaryota</taxon>
        <taxon>Metazoa</taxon>
        <taxon>Ecdysozoa</taxon>
        <taxon>Nematoda</taxon>
        <taxon>Chromadorea</taxon>
        <taxon>Rhabditida</taxon>
        <taxon>Tylenchina</taxon>
        <taxon>Tylenchomorpha</taxon>
        <taxon>Tylenchoidea</taxon>
        <taxon>Meloidogynidae</taxon>
        <taxon>Meloidogyninae</taxon>
        <taxon>Meloidogyne</taxon>
        <taxon>Meloidogyne incognita group</taxon>
    </lineage>
</organism>
<dbReference type="AlphaFoldDB" id="A0A914MVY7"/>
<dbReference type="Proteomes" id="UP000887563">
    <property type="component" value="Unplaced"/>
</dbReference>
<keyword evidence="1" id="KW-0175">Coiled coil</keyword>
<feature type="coiled-coil region" evidence="1">
    <location>
        <begin position="270"/>
        <end position="297"/>
    </location>
</feature>
<protein>
    <submittedName>
        <fullName evidence="3">CCHC-type domain-containing protein</fullName>
    </submittedName>
</protein>
<dbReference type="WBParaSite" id="Minc3s02888g31965">
    <property type="protein sequence ID" value="Minc3s02888g31965"/>
    <property type="gene ID" value="Minc3s02888g31965"/>
</dbReference>
<proteinExistence type="predicted"/>